<dbReference type="EMBL" id="VSSQ01063344">
    <property type="protein sequence ID" value="MPN16392.1"/>
    <property type="molecule type" value="Genomic_DNA"/>
</dbReference>
<reference evidence="1" key="1">
    <citation type="submission" date="2019-08" db="EMBL/GenBank/DDBJ databases">
        <authorList>
            <person name="Kucharzyk K."/>
            <person name="Murdoch R.W."/>
            <person name="Higgins S."/>
            <person name="Loffler F."/>
        </authorList>
    </citation>
    <scope>NUCLEOTIDE SEQUENCE</scope>
</reference>
<gene>
    <name evidence="1" type="ORF">SDC9_163732</name>
</gene>
<name>A0A645FRZ5_9ZZZZ</name>
<proteinExistence type="predicted"/>
<protein>
    <submittedName>
        <fullName evidence="1">Uncharacterized protein</fullName>
    </submittedName>
</protein>
<comment type="caution">
    <text evidence="1">The sequence shown here is derived from an EMBL/GenBank/DDBJ whole genome shotgun (WGS) entry which is preliminary data.</text>
</comment>
<sequence>MHQRGAVEFGDVELAAAQEETVGGRPGGVDQADRCAGEVEDLEVVGREGRHLLHDQRVVVEK</sequence>
<organism evidence="1">
    <name type="scientific">bioreactor metagenome</name>
    <dbReference type="NCBI Taxonomy" id="1076179"/>
    <lineage>
        <taxon>unclassified sequences</taxon>
        <taxon>metagenomes</taxon>
        <taxon>ecological metagenomes</taxon>
    </lineage>
</organism>
<evidence type="ECO:0000313" key="1">
    <source>
        <dbReference type="EMBL" id="MPN16392.1"/>
    </source>
</evidence>
<accession>A0A645FRZ5</accession>
<dbReference type="AlphaFoldDB" id="A0A645FRZ5"/>